<gene>
    <name evidence="1" type="ordered locus">PTH_2593</name>
</gene>
<dbReference type="AlphaFoldDB" id="A5CZ27"/>
<dbReference type="HOGENOM" id="CLU_3064494_0_0_9"/>
<proteinExistence type="predicted"/>
<sequence length="53" mass="6102">MTTAIEIYSKARFCRFSKMEVTGKKNENIINYVIIADLKCQAGGTDNCYQYTR</sequence>
<dbReference type="EMBL" id="AP009389">
    <property type="protein sequence ID" value="BAF60774.1"/>
    <property type="molecule type" value="Genomic_DNA"/>
</dbReference>
<name>A5CZ27_PELTS</name>
<dbReference type="STRING" id="370438.PTH_2593"/>
<evidence type="ECO:0000313" key="2">
    <source>
        <dbReference type="Proteomes" id="UP000006556"/>
    </source>
</evidence>
<accession>A5CZ27</accession>
<dbReference type="Proteomes" id="UP000006556">
    <property type="component" value="Chromosome"/>
</dbReference>
<keyword evidence="2" id="KW-1185">Reference proteome</keyword>
<evidence type="ECO:0000313" key="1">
    <source>
        <dbReference type="EMBL" id="BAF60774.1"/>
    </source>
</evidence>
<protein>
    <submittedName>
        <fullName evidence="1">Uncharacterized protein</fullName>
    </submittedName>
</protein>
<reference evidence="2" key="1">
    <citation type="journal article" date="2008" name="Genome Res.">
        <title>The genome of Pelotomaculum thermopropionicum reveals niche-associated evolution in anaerobic microbiota.</title>
        <authorList>
            <person name="Kosaka T."/>
            <person name="Kato S."/>
            <person name="Shimoyama T."/>
            <person name="Ishii S."/>
            <person name="Abe T."/>
            <person name="Watanabe K."/>
        </authorList>
    </citation>
    <scope>NUCLEOTIDE SEQUENCE [LARGE SCALE GENOMIC DNA]</scope>
    <source>
        <strain evidence="2">DSM 13744 / JCM 10971 / SI</strain>
    </source>
</reference>
<dbReference type="KEGG" id="pth:PTH_2593"/>
<organism evidence="1 2">
    <name type="scientific">Pelotomaculum thermopropionicum (strain DSM 13744 / JCM 10971 / SI)</name>
    <dbReference type="NCBI Taxonomy" id="370438"/>
    <lineage>
        <taxon>Bacteria</taxon>
        <taxon>Bacillati</taxon>
        <taxon>Bacillota</taxon>
        <taxon>Clostridia</taxon>
        <taxon>Eubacteriales</taxon>
        <taxon>Desulfotomaculaceae</taxon>
        <taxon>Pelotomaculum</taxon>
    </lineage>
</organism>